<dbReference type="InterPro" id="IPR017871">
    <property type="entry name" value="ABC_transporter-like_CS"/>
</dbReference>
<dbReference type="eggNOG" id="COG0444">
    <property type="taxonomic scope" value="Bacteria"/>
</dbReference>
<evidence type="ECO:0000256" key="2">
    <source>
        <dbReference type="ARBA" id="ARBA00022741"/>
    </source>
</evidence>
<dbReference type="GO" id="GO:0016887">
    <property type="term" value="F:ATP hydrolysis activity"/>
    <property type="evidence" value="ECO:0007669"/>
    <property type="project" value="InterPro"/>
</dbReference>
<protein>
    <submittedName>
        <fullName evidence="5">ABC transporter</fullName>
    </submittedName>
</protein>
<dbReference type="InterPro" id="IPR013563">
    <property type="entry name" value="Oligopep_ABC_C"/>
</dbReference>
<keyword evidence="6" id="KW-1185">Reference proteome</keyword>
<dbReference type="Gene3D" id="3.40.50.300">
    <property type="entry name" value="P-loop containing nucleotide triphosphate hydrolases"/>
    <property type="match status" value="1"/>
</dbReference>
<keyword evidence="1" id="KW-0813">Transport</keyword>
<dbReference type="PaxDb" id="309799-DICTH_0287"/>
<dbReference type="EMBL" id="CP001146">
    <property type="protein sequence ID" value="ACI19250.1"/>
    <property type="molecule type" value="Genomic_DNA"/>
</dbReference>
<reference evidence="5 6" key="1">
    <citation type="journal article" date="2014" name="Genome Announc.">
        <title>Complete Genome Sequence of the Extreme Thermophile Dictyoglomus thermophilum H-6-12.</title>
        <authorList>
            <person name="Coil D.A."/>
            <person name="Badger J.H."/>
            <person name="Forberger H.C."/>
            <person name="Riggs F."/>
            <person name="Madupu R."/>
            <person name="Fedorova N."/>
            <person name="Ward N."/>
            <person name="Robb F.T."/>
            <person name="Eisen J.A."/>
        </authorList>
    </citation>
    <scope>NUCLEOTIDE SEQUENCE [LARGE SCALE GENOMIC DNA]</scope>
    <source>
        <strain evidence="6">ATCC 35947 / DSM 3960 / H-6-12</strain>
    </source>
</reference>
<dbReference type="AlphaFoldDB" id="B5YC62"/>
<dbReference type="PROSITE" id="PS50893">
    <property type="entry name" value="ABC_TRANSPORTER_2"/>
    <property type="match status" value="1"/>
</dbReference>
<dbReference type="SUPFAM" id="SSF52540">
    <property type="entry name" value="P-loop containing nucleoside triphosphate hydrolases"/>
    <property type="match status" value="1"/>
</dbReference>
<dbReference type="KEGG" id="dth:DICTH_0287"/>
<dbReference type="Pfam" id="PF08352">
    <property type="entry name" value="oligo_HPY"/>
    <property type="match status" value="1"/>
</dbReference>
<evidence type="ECO:0000313" key="5">
    <source>
        <dbReference type="EMBL" id="ACI19250.1"/>
    </source>
</evidence>
<dbReference type="RefSeq" id="WP_012547882.1">
    <property type="nucleotide sequence ID" value="NC_011297.1"/>
</dbReference>
<dbReference type="Pfam" id="PF00005">
    <property type="entry name" value="ABC_tran"/>
    <property type="match status" value="1"/>
</dbReference>
<dbReference type="PANTHER" id="PTHR43067">
    <property type="entry name" value="OLIGOPEPTIDE/DIPEPTIDE ABC TRANSPORTER, ATPASE SUBUNIT"/>
    <property type="match status" value="1"/>
</dbReference>
<dbReference type="InterPro" id="IPR003439">
    <property type="entry name" value="ABC_transporter-like_ATP-bd"/>
</dbReference>
<evidence type="ECO:0000313" key="6">
    <source>
        <dbReference type="Proteomes" id="UP000001733"/>
    </source>
</evidence>
<dbReference type="GO" id="GO:0015833">
    <property type="term" value="P:peptide transport"/>
    <property type="evidence" value="ECO:0007669"/>
    <property type="project" value="InterPro"/>
</dbReference>
<name>B5YC62_DICT6</name>
<dbReference type="SMART" id="SM00382">
    <property type="entry name" value="AAA"/>
    <property type="match status" value="1"/>
</dbReference>
<evidence type="ECO:0000259" key="4">
    <source>
        <dbReference type="PROSITE" id="PS50893"/>
    </source>
</evidence>
<sequence length="338" mass="38516">MMSRDSKDLLVDVDNLKAYYVTRLYGINRIVKAVDNVSFEIYKNEILGIAGESGCGKSTLLKVLLRIIKPPLFVYDGSVNYFLQDKEYINIISLGEEEIKSLRWKLMSYIPQGSMNVLNPVRKIKNTFRDFIKEHFKEEFEEVNINKLIKEHLESLGLPSEVLDLYPHQLSGGMKQRVTIALSTLFKPKIIFADEPTTALDVIVQRGVLQLLKKIQREEKNTIVIVSHDMGIHAYVSQRIAIMYAGKIIEIADKREIYTNPLHPYTKYLINSLPRIGDKSYKASIPGTPPSLANPPMGCRFHERCPEAQNVCREQEPLLEDVGNNHKVACHFVKGGKL</sequence>
<dbReference type="HOGENOM" id="CLU_000604_1_23_0"/>
<dbReference type="Proteomes" id="UP000001733">
    <property type="component" value="Chromosome"/>
</dbReference>
<dbReference type="InterPro" id="IPR027417">
    <property type="entry name" value="P-loop_NTPase"/>
</dbReference>
<dbReference type="STRING" id="309799.DICTH_0287"/>
<dbReference type="NCBIfam" id="TIGR01727">
    <property type="entry name" value="oligo_HPY"/>
    <property type="match status" value="1"/>
</dbReference>
<dbReference type="PANTHER" id="PTHR43067:SF3">
    <property type="entry name" value="MALTOSE ABC TRANSPORTER, ATP-BINDING PROTEIN"/>
    <property type="match status" value="1"/>
</dbReference>
<keyword evidence="3" id="KW-0067">ATP-binding</keyword>
<evidence type="ECO:0000256" key="1">
    <source>
        <dbReference type="ARBA" id="ARBA00022448"/>
    </source>
</evidence>
<dbReference type="PROSITE" id="PS00211">
    <property type="entry name" value="ABC_TRANSPORTER_1"/>
    <property type="match status" value="1"/>
</dbReference>
<evidence type="ECO:0000256" key="3">
    <source>
        <dbReference type="ARBA" id="ARBA00022840"/>
    </source>
</evidence>
<accession>B5YC62</accession>
<gene>
    <name evidence="5" type="ordered locus">DICTH_0287</name>
</gene>
<dbReference type="InterPro" id="IPR003593">
    <property type="entry name" value="AAA+_ATPase"/>
</dbReference>
<dbReference type="GO" id="GO:0005524">
    <property type="term" value="F:ATP binding"/>
    <property type="evidence" value="ECO:0007669"/>
    <property type="project" value="UniProtKB-KW"/>
</dbReference>
<organism evidence="5 6">
    <name type="scientific">Dictyoglomus thermophilum (strain ATCC 35947 / DSM 3960 / H-6-12)</name>
    <dbReference type="NCBI Taxonomy" id="309799"/>
    <lineage>
        <taxon>Bacteria</taxon>
        <taxon>Pseudomonadati</taxon>
        <taxon>Dictyoglomota</taxon>
        <taxon>Dictyoglomia</taxon>
        <taxon>Dictyoglomales</taxon>
        <taxon>Dictyoglomaceae</taxon>
        <taxon>Dictyoglomus</taxon>
    </lineage>
</organism>
<keyword evidence="2" id="KW-0547">Nucleotide-binding</keyword>
<dbReference type="CDD" id="cd03257">
    <property type="entry name" value="ABC_NikE_OppD_transporters"/>
    <property type="match status" value="1"/>
</dbReference>
<feature type="domain" description="ABC transporter" evidence="4">
    <location>
        <begin position="16"/>
        <end position="270"/>
    </location>
</feature>
<proteinExistence type="predicted"/>